<keyword evidence="7" id="KW-1185">Reference proteome</keyword>
<dbReference type="SMART" id="SM00226">
    <property type="entry name" value="LMWPc"/>
    <property type="match status" value="1"/>
</dbReference>
<evidence type="ECO:0000256" key="2">
    <source>
        <dbReference type="ARBA" id="ARBA00022801"/>
    </source>
</evidence>
<dbReference type="InterPro" id="IPR036196">
    <property type="entry name" value="Ptyr_pPase_sf"/>
</dbReference>
<feature type="domain" description="Phosphotyrosine protein phosphatase I" evidence="5">
    <location>
        <begin position="8"/>
        <end position="166"/>
    </location>
</feature>
<dbReference type="GO" id="GO:0004725">
    <property type="term" value="F:protein tyrosine phosphatase activity"/>
    <property type="evidence" value="ECO:0007669"/>
    <property type="project" value="InterPro"/>
</dbReference>
<dbReference type="Gene3D" id="3.40.50.2300">
    <property type="match status" value="1"/>
</dbReference>
<dbReference type="Pfam" id="PF01451">
    <property type="entry name" value="LMWPc"/>
    <property type="match status" value="1"/>
</dbReference>
<gene>
    <name evidence="6" type="ORF">GGX14DRAFT_421599</name>
</gene>
<keyword evidence="3" id="KW-0904">Protein phosphatase</keyword>
<name>A0AAD6YPJ2_9AGAR</name>
<evidence type="ECO:0000256" key="4">
    <source>
        <dbReference type="PIRSR" id="PIRSR617867-1"/>
    </source>
</evidence>
<dbReference type="InterPro" id="IPR017867">
    <property type="entry name" value="Tyr_phospatase_low_mol_wt"/>
</dbReference>
<evidence type="ECO:0000259" key="5">
    <source>
        <dbReference type="SMART" id="SM00226"/>
    </source>
</evidence>
<evidence type="ECO:0000256" key="1">
    <source>
        <dbReference type="ARBA" id="ARBA00011063"/>
    </source>
</evidence>
<reference evidence="6" key="1">
    <citation type="submission" date="2023-03" db="EMBL/GenBank/DDBJ databases">
        <title>Massive genome expansion in bonnet fungi (Mycena s.s.) driven by repeated elements and novel gene families across ecological guilds.</title>
        <authorList>
            <consortium name="Lawrence Berkeley National Laboratory"/>
            <person name="Harder C.B."/>
            <person name="Miyauchi S."/>
            <person name="Viragh M."/>
            <person name="Kuo A."/>
            <person name="Thoen E."/>
            <person name="Andreopoulos B."/>
            <person name="Lu D."/>
            <person name="Skrede I."/>
            <person name="Drula E."/>
            <person name="Henrissat B."/>
            <person name="Morin E."/>
            <person name="Kohler A."/>
            <person name="Barry K."/>
            <person name="LaButti K."/>
            <person name="Morin E."/>
            <person name="Salamov A."/>
            <person name="Lipzen A."/>
            <person name="Mereny Z."/>
            <person name="Hegedus B."/>
            <person name="Baldrian P."/>
            <person name="Stursova M."/>
            <person name="Weitz H."/>
            <person name="Taylor A."/>
            <person name="Grigoriev I.V."/>
            <person name="Nagy L.G."/>
            <person name="Martin F."/>
            <person name="Kauserud H."/>
        </authorList>
    </citation>
    <scope>NUCLEOTIDE SEQUENCE</scope>
    <source>
        <strain evidence="6">9144</strain>
    </source>
</reference>
<feature type="active site" description="Proton donor" evidence="4">
    <location>
        <position position="140"/>
    </location>
</feature>
<feature type="active site" evidence="4">
    <location>
        <position position="20"/>
    </location>
</feature>
<dbReference type="Proteomes" id="UP001219525">
    <property type="component" value="Unassembled WGS sequence"/>
</dbReference>
<accession>A0AAD6YPJ2</accession>
<feature type="active site" description="Nucleophile" evidence="4">
    <location>
        <position position="14"/>
    </location>
</feature>
<dbReference type="CDD" id="cd16343">
    <property type="entry name" value="LMWPTP"/>
    <property type="match status" value="1"/>
</dbReference>
<protein>
    <submittedName>
        <fullName evidence="6">Phosphotyrosine protein phosphatase I superfamily</fullName>
    </submittedName>
</protein>
<dbReference type="PRINTS" id="PR00719">
    <property type="entry name" value="LMWPTPASE"/>
</dbReference>
<evidence type="ECO:0000256" key="3">
    <source>
        <dbReference type="ARBA" id="ARBA00022912"/>
    </source>
</evidence>
<dbReference type="InterPro" id="IPR023485">
    <property type="entry name" value="Ptyr_pPase"/>
</dbReference>
<comment type="caution">
    <text evidence="6">The sequence shown here is derived from an EMBL/GenBank/DDBJ whole genome shotgun (WGS) entry which is preliminary data.</text>
</comment>
<dbReference type="PANTHER" id="PTHR11717:SF7">
    <property type="entry name" value="LOW MOLECULAR WEIGHT PHOSPHOTYROSINE PROTEIN PHOSPHATASE"/>
    <property type="match status" value="1"/>
</dbReference>
<organism evidence="6 7">
    <name type="scientific">Mycena pura</name>
    <dbReference type="NCBI Taxonomy" id="153505"/>
    <lineage>
        <taxon>Eukaryota</taxon>
        <taxon>Fungi</taxon>
        <taxon>Dikarya</taxon>
        <taxon>Basidiomycota</taxon>
        <taxon>Agaricomycotina</taxon>
        <taxon>Agaricomycetes</taxon>
        <taxon>Agaricomycetidae</taxon>
        <taxon>Agaricales</taxon>
        <taxon>Marasmiineae</taxon>
        <taxon>Mycenaceae</taxon>
        <taxon>Mycena</taxon>
    </lineage>
</organism>
<dbReference type="EMBL" id="JARJCW010000004">
    <property type="protein sequence ID" value="KAJ7225668.1"/>
    <property type="molecule type" value="Genomic_DNA"/>
</dbReference>
<sequence length="173" mass="19193">MTSTEPIAKVLVVCLGNICRSPLGEAVLRAQAKQRGLNITVDSWYHVGEDPDDVIGIFVETWFTVPRRSVATCKKVPVGLHTVYAPSTPRIQCSSDFTEFTHILASDESNLRDIKRVMPPNTTADIRLWGSYLDGKSIPDPWYGGIGGFESTFQQCTSLSEAFLDHLTNNEEM</sequence>
<dbReference type="AlphaFoldDB" id="A0AAD6YPJ2"/>
<evidence type="ECO:0000313" key="7">
    <source>
        <dbReference type="Proteomes" id="UP001219525"/>
    </source>
</evidence>
<keyword evidence="2" id="KW-0378">Hydrolase</keyword>
<evidence type="ECO:0000313" key="6">
    <source>
        <dbReference type="EMBL" id="KAJ7225668.1"/>
    </source>
</evidence>
<proteinExistence type="inferred from homology"/>
<dbReference type="PANTHER" id="PTHR11717">
    <property type="entry name" value="LOW MOLECULAR WEIGHT PROTEIN TYROSINE PHOSPHATASE"/>
    <property type="match status" value="1"/>
</dbReference>
<dbReference type="InterPro" id="IPR050438">
    <property type="entry name" value="LMW_PTPase"/>
</dbReference>
<comment type="similarity">
    <text evidence="1">Belongs to the low molecular weight phosphotyrosine protein phosphatase family.</text>
</comment>
<dbReference type="SUPFAM" id="SSF52788">
    <property type="entry name" value="Phosphotyrosine protein phosphatases I"/>
    <property type="match status" value="1"/>
</dbReference>